<dbReference type="Gene3D" id="2.60.40.640">
    <property type="match status" value="2"/>
</dbReference>
<dbReference type="InterPro" id="IPR014752">
    <property type="entry name" value="Arrestin-like_C"/>
</dbReference>
<keyword evidence="5" id="KW-1185">Reference proteome</keyword>
<accession>A0A1I8IVR1</accession>
<evidence type="ECO:0000256" key="3">
    <source>
        <dbReference type="ARBA" id="ARBA00022927"/>
    </source>
</evidence>
<feature type="region of interest" description="Disordered" evidence="4">
    <location>
        <begin position="276"/>
        <end position="338"/>
    </location>
</feature>
<dbReference type="Pfam" id="PF03643">
    <property type="entry name" value="Vps26"/>
    <property type="match status" value="1"/>
</dbReference>
<evidence type="ECO:0000313" key="5">
    <source>
        <dbReference type="Proteomes" id="UP000095280"/>
    </source>
</evidence>
<reference evidence="6" key="1">
    <citation type="submission" date="2016-11" db="UniProtKB">
        <authorList>
            <consortium name="WormBaseParasite"/>
        </authorList>
    </citation>
    <scope>IDENTIFICATION</scope>
</reference>
<evidence type="ECO:0000256" key="1">
    <source>
        <dbReference type="ARBA" id="ARBA00009100"/>
    </source>
</evidence>
<evidence type="ECO:0000256" key="4">
    <source>
        <dbReference type="SAM" id="MobiDB-lite"/>
    </source>
</evidence>
<sequence length="563" mass="62602">MEHYGIKVELLGLIEQFSDRSSQHEFLSMARELARPGILTQSCCLEFEFVSVEKPYESYFGVNVKLRYFIRVTVTKRLNDLVKEQDFLVHTLAQYPDTLGGIKMEVGIEDCLHIEFEYNKSKYHLKDAIIGKIYFLLVRIKVRHMEVQILRRELVGVGPNSMSDCETVAKFEIMDGAPVKGETIPIRLFLSGYELTPTMRDVNKRFSVRYFLNLVLIDEEDRRYFKQQEVTLFRRRPNRHRRIAQEQHQSQSADTAQPVHQQPDRSYFHHRSAHFGAKSPAAASGRTAANADGANTANNNDDNEAAVSPGNSDNIPSSIDALLHPRKPSDKAAAPLGMRDPLESLTEALSLLWRLKSSSFQLPLYRREHEEVARCEVRAVRLRRVAELLHSLLLQKLRRLLLGLRVAVVAVHPDTEFELPPLNLRSMERHHSTLTRGANSVRAASFDLLFLSAAAAATAAAAAATAAPTSSANAARTQQQSSVAASTGTSASSAAAAAVAAAAAAAASSLPNPVVTGDQASSDEALSPPHQDDPMDDVMDVREATRLQQEMIKSWRQKRRVSC</sequence>
<dbReference type="WBParaSite" id="maker-uti_cns_0018138-snap-gene-0.2-mRNA-1">
    <property type="protein sequence ID" value="maker-uti_cns_0018138-snap-gene-0.2-mRNA-1"/>
    <property type="gene ID" value="maker-uti_cns_0018138-snap-gene-0.2"/>
</dbReference>
<comment type="similarity">
    <text evidence="1">Belongs to the VPS26 family.</text>
</comment>
<name>A0A1I8IVR1_9PLAT</name>
<keyword evidence="2" id="KW-0813">Transport</keyword>
<evidence type="ECO:0000256" key="2">
    <source>
        <dbReference type="ARBA" id="ARBA00022448"/>
    </source>
</evidence>
<dbReference type="PANTHER" id="PTHR12233">
    <property type="entry name" value="VACUOLAR PROTEIN SORTING 26 RELATED"/>
    <property type="match status" value="1"/>
</dbReference>
<dbReference type="GO" id="GO:0030904">
    <property type="term" value="C:retromer complex"/>
    <property type="evidence" value="ECO:0007669"/>
    <property type="project" value="UniProtKB-ARBA"/>
</dbReference>
<proteinExistence type="inferred from homology"/>
<dbReference type="InterPro" id="IPR028934">
    <property type="entry name" value="Vps26-related"/>
</dbReference>
<evidence type="ECO:0000313" key="6">
    <source>
        <dbReference type="WBParaSite" id="maker-uti_cns_0018138-snap-gene-0.2-mRNA-1"/>
    </source>
</evidence>
<feature type="region of interest" description="Disordered" evidence="4">
    <location>
        <begin position="236"/>
        <end position="264"/>
    </location>
</feature>
<organism evidence="5 6">
    <name type="scientific">Macrostomum lignano</name>
    <dbReference type="NCBI Taxonomy" id="282301"/>
    <lineage>
        <taxon>Eukaryota</taxon>
        <taxon>Metazoa</taxon>
        <taxon>Spiralia</taxon>
        <taxon>Lophotrochozoa</taxon>
        <taxon>Platyhelminthes</taxon>
        <taxon>Rhabditophora</taxon>
        <taxon>Macrostomorpha</taxon>
        <taxon>Macrostomida</taxon>
        <taxon>Macrostomidae</taxon>
        <taxon>Macrostomum</taxon>
    </lineage>
</organism>
<dbReference type="FunFam" id="2.60.40.640:FF:000015">
    <property type="entry name" value="Vacuolar protein sorting-associated protein 26"/>
    <property type="match status" value="1"/>
</dbReference>
<dbReference type="Proteomes" id="UP000095280">
    <property type="component" value="Unplaced"/>
</dbReference>
<dbReference type="GO" id="GO:0006886">
    <property type="term" value="P:intracellular protein transport"/>
    <property type="evidence" value="ECO:0007669"/>
    <property type="project" value="InterPro"/>
</dbReference>
<feature type="region of interest" description="Disordered" evidence="4">
    <location>
        <begin position="510"/>
        <end position="540"/>
    </location>
</feature>
<dbReference type="AlphaFoldDB" id="A0A1I8IVR1"/>
<feature type="compositionally biased region" description="Polar residues" evidence="4">
    <location>
        <begin position="246"/>
        <end position="260"/>
    </location>
</feature>
<feature type="compositionally biased region" description="Low complexity" evidence="4">
    <location>
        <begin position="288"/>
        <end position="300"/>
    </location>
</feature>
<protein>
    <submittedName>
        <fullName evidence="6">Vacuolar protein sorting-associated protein 26</fullName>
    </submittedName>
</protein>
<keyword evidence="3" id="KW-0653">Protein transport</keyword>